<keyword evidence="8 11" id="KW-0560">Oxidoreductase</keyword>
<dbReference type="Pfam" id="PF07992">
    <property type="entry name" value="Pyr_redox_2"/>
    <property type="match status" value="1"/>
</dbReference>
<dbReference type="InterPro" id="IPR016156">
    <property type="entry name" value="FAD/NAD-linked_Rdtase_dimer_sf"/>
</dbReference>
<keyword evidence="4 11" id="KW-0285">Flavoprotein</keyword>
<protein>
    <recommendedName>
        <fullName evidence="3">thioredoxin-disulfide reductase (NADPH)</fullName>
        <ecNumber evidence="3">1.8.1.9</ecNumber>
    </recommendedName>
</protein>
<sequence length="494" mass="53840">ESLFRPVRASRLRSRSRHFSCDTLRLCSGVLSAQLGQKVAVLDYVEPSAKGTKWGLGGTCVNVGCIPKKLMHQAALLGTAVKDAKKYGWQMPETATMAEAVQNHVRSLNWGHRVQLQDKDRSVLFDVSSPFLNTNKSYCLTFPCPFLQTVLTAKNIVIATGGRPKYPTEIPGAVEHGITSDDIFWLEKSPGKTLVVGASYVALECAGFLTGIGLDATLMVRSVALRGFDRQMAGLVTDYMEAYGTRFVWRSVPKRVDRLPSGTLQVTWSDTETGREHRDTYDSVLWAVGRAPETKTLGLDKLAVQLNQETGKIVVGPDESTSVPNVYAFGDIGEGRPELTPTAIKAGKLLAHRLAGQSTVLMNYDNVATTVFTPLEYGCVGLSEEEAERRCGKDGIEVFHAFYKPLEFTVAERDASQCYVKVICERGGDQKILGLHLTGPNAGEVIQGFSLSLQCGATYPHLLQTVGIHPTCAEEVVKIHITKRSGLDPTVTGC</sequence>
<dbReference type="InterPro" id="IPR023753">
    <property type="entry name" value="FAD/NAD-binding_dom"/>
</dbReference>
<feature type="domain" description="FAD/NAD(P)-binding" evidence="13">
    <location>
        <begin position="34"/>
        <end position="347"/>
    </location>
</feature>
<evidence type="ECO:0000313" key="15">
    <source>
        <dbReference type="Proteomes" id="UP000002852"/>
    </source>
</evidence>
<evidence type="ECO:0000256" key="1">
    <source>
        <dbReference type="ARBA" id="ARBA00001974"/>
    </source>
</evidence>
<evidence type="ECO:0000313" key="14">
    <source>
        <dbReference type="Ensembl" id="ENSXMAP00000002394.2"/>
    </source>
</evidence>
<dbReference type="GeneTree" id="ENSGT00940000158832"/>
<evidence type="ECO:0000256" key="5">
    <source>
        <dbReference type="ARBA" id="ARBA00022827"/>
    </source>
</evidence>
<dbReference type="Ensembl" id="ENSXMAT00000002399.2">
    <property type="protein sequence ID" value="ENSXMAP00000002394.2"/>
    <property type="gene ID" value="ENSXMAG00000002378.2"/>
</dbReference>
<dbReference type="PRINTS" id="PR00411">
    <property type="entry name" value="PNDRDTASEI"/>
</dbReference>
<dbReference type="PRINTS" id="PR00368">
    <property type="entry name" value="FADPNR"/>
</dbReference>
<dbReference type="NCBIfam" id="TIGR01438">
    <property type="entry name" value="TGR"/>
    <property type="match status" value="1"/>
</dbReference>
<dbReference type="HOGENOM" id="CLU_016755_2_4_1"/>
<dbReference type="GO" id="GO:0050660">
    <property type="term" value="F:flavin adenine dinucleotide binding"/>
    <property type="evidence" value="ECO:0007669"/>
    <property type="project" value="InterPro"/>
</dbReference>
<dbReference type="GO" id="GO:0045454">
    <property type="term" value="P:cell redox homeostasis"/>
    <property type="evidence" value="ECO:0007669"/>
    <property type="project" value="InterPro"/>
</dbReference>
<reference evidence="15" key="1">
    <citation type="submission" date="2012-01" db="EMBL/GenBank/DDBJ databases">
        <authorList>
            <person name="Walter R."/>
            <person name="Schartl M."/>
            <person name="Warren W."/>
        </authorList>
    </citation>
    <scope>NUCLEOTIDE SEQUENCE [LARGE SCALE GENOMIC DNA]</scope>
    <source>
        <strain evidence="15">JP 163 A</strain>
    </source>
</reference>
<dbReference type="InterPro" id="IPR046952">
    <property type="entry name" value="GSHR/TRXR-like"/>
</dbReference>
<dbReference type="SUPFAM" id="SSF51905">
    <property type="entry name" value="FAD/NAD(P)-binding domain"/>
    <property type="match status" value="1"/>
</dbReference>
<evidence type="ECO:0000256" key="10">
    <source>
        <dbReference type="ARBA" id="ARBA00023284"/>
    </source>
</evidence>
<dbReference type="GO" id="GO:0004791">
    <property type="term" value="F:thioredoxin-disulfide reductase (NADPH) activity"/>
    <property type="evidence" value="ECO:0007669"/>
    <property type="project" value="UniProtKB-EC"/>
</dbReference>
<dbReference type="FunFam" id="3.50.50.60:FF:000012">
    <property type="entry name" value="Thioredoxin reductase 1, cytoplasmic"/>
    <property type="match status" value="1"/>
</dbReference>
<evidence type="ECO:0000256" key="9">
    <source>
        <dbReference type="ARBA" id="ARBA00023157"/>
    </source>
</evidence>
<dbReference type="eggNOG" id="KOG4716">
    <property type="taxonomic scope" value="Eukaryota"/>
</dbReference>
<dbReference type="FunFam" id="3.30.390.30:FF:000004">
    <property type="entry name" value="Thioredoxin reductase 1, cytoplasmic"/>
    <property type="match status" value="1"/>
</dbReference>
<feature type="domain" description="Pyridine nucleotide-disulphide oxidoreductase dimerisation" evidence="12">
    <location>
        <begin position="367"/>
        <end position="478"/>
    </location>
</feature>
<dbReference type="GO" id="GO:0006749">
    <property type="term" value="P:glutathione metabolic process"/>
    <property type="evidence" value="ECO:0007669"/>
    <property type="project" value="TreeGrafter"/>
</dbReference>
<dbReference type="SUPFAM" id="SSF55424">
    <property type="entry name" value="FAD/NAD-linked reductases, dimerisation (C-terminal) domain"/>
    <property type="match status" value="1"/>
</dbReference>
<comment type="cofactor">
    <cofactor evidence="1">
        <name>FAD</name>
        <dbReference type="ChEBI" id="CHEBI:57692"/>
    </cofactor>
</comment>
<dbReference type="AlphaFoldDB" id="M3ZJK2"/>
<name>M3ZJK2_XIPMA</name>
<evidence type="ECO:0000256" key="7">
    <source>
        <dbReference type="ARBA" id="ARBA00022933"/>
    </source>
</evidence>
<evidence type="ECO:0000259" key="12">
    <source>
        <dbReference type="Pfam" id="PF02852"/>
    </source>
</evidence>
<dbReference type="InterPro" id="IPR012999">
    <property type="entry name" value="Pyr_OxRdtase_I_AS"/>
</dbReference>
<dbReference type="GO" id="GO:0005829">
    <property type="term" value="C:cytosol"/>
    <property type="evidence" value="ECO:0007669"/>
    <property type="project" value="TreeGrafter"/>
</dbReference>
<reference evidence="15" key="2">
    <citation type="journal article" date="2013" name="Nat. Genet.">
        <title>The genome of the platyfish, Xiphophorus maculatus, provides insights into evolutionary adaptation and several complex traits.</title>
        <authorList>
            <person name="Schartl M."/>
            <person name="Walter R.B."/>
            <person name="Shen Y."/>
            <person name="Garcia T."/>
            <person name="Catchen J."/>
            <person name="Amores A."/>
            <person name="Braasch I."/>
            <person name="Chalopin D."/>
            <person name="Volff J.N."/>
            <person name="Lesch K.P."/>
            <person name="Bisazza A."/>
            <person name="Minx P."/>
            <person name="Hillier L."/>
            <person name="Wilson R.K."/>
            <person name="Fuerstenberg S."/>
            <person name="Boore J."/>
            <person name="Searle S."/>
            <person name="Postlethwait J.H."/>
            <person name="Warren W.C."/>
        </authorList>
    </citation>
    <scope>NUCLEOTIDE SEQUENCE [LARGE SCALE GENOMIC DNA]</scope>
    <source>
        <strain evidence="15">JP 163 A</strain>
    </source>
</reference>
<keyword evidence="9" id="KW-1015">Disulfide bond</keyword>
<accession>M3ZJK2</accession>
<dbReference type="Gene3D" id="3.30.390.30">
    <property type="match status" value="1"/>
</dbReference>
<dbReference type="InterPro" id="IPR004099">
    <property type="entry name" value="Pyr_nucl-diS_OxRdtase_dimer"/>
</dbReference>
<dbReference type="PROSITE" id="PS00076">
    <property type="entry name" value="PYRIDINE_REDOX_1"/>
    <property type="match status" value="1"/>
</dbReference>
<dbReference type="Pfam" id="PF02852">
    <property type="entry name" value="Pyr_redox_dim"/>
    <property type="match status" value="1"/>
</dbReference>
<dbReference type="Proteomes" id="UP000002852">
    <property type="component" value="Unassembled WGS sequence"/>
</dbReference>
<dbReference type="GO" id="GO:0034599">
    <property type="term" value="P:cellular response to oxidative stress"/>
    <property type="evidence" value="ECO:0007669"/>
    <property type="project" value="TreeGrafter"/>
</dbReference>
<keyword evidence="6" id="KW-0521">NADP</keyword>
<dbReference type="GO" id="GO:0005739">
    <property type="term" value="C:mitochondrion"/>
    <property type="evidence" value="ECO:0007669"/>
    <property type="project" value="TreeGrafter"/>
</dbReference>
<keyword evidence="7" id="KW-0712">Selenocysteine</keyword>
<evidence type="ECO:0000256" key="8">
    <source>
        <dbReference type="ARBA" id="ARBA00023002"/>
    </source>
</evidence>
<keyword evidence="5 11" id="KW-0274">FAD</keyword>
<evidence type="ECO:0000256" key="2">
    <source>
        <dbReference type="ARBA" id="ARBA00007532"/>
    </source>
</evidence>
<evidence type="ECO:0000256" key="11">
    <source>
        <dbReference type="RuleBase" id="RU003691"/>
    </source>
</evidence>
<dbReference type="GO" id="GO:0004362">
    <property type="term" value="F:glutathione-disulfide reductase (NADPH) activity"/>
    <property type="evidence" value="ECO:0007669"/>
    <property type="project" value="TreeGrafter"/>
</dbReference>
<evidence type="ECO:0000259" key="13">
    <source>
        <dbReference type="Pfam" id="PF07992"/>
    </source>
</evidence>
<dbReference type="InterPro" id="IPR036188">
    <property type="entry name" value="FAD/NAD-bd_sf"/>
</dbReference>
<reference evidence="14" key="4">
    <citation type="submission" date="2025-09" db="UniProtKB">
        <authorList>
            <consortium name="Ensembl"/>
        </authorList>
    </citation>
    <scope>IDENTIFICATION</scope>
    <source>
        <strain evidence="14">JP 163 A</strain>
    </source>
</reference>
<organism evidence="14 15">
    <name type="scientific">Xiphophorus maculatus</name>
    <name type="common">Southern platyfish</name>
    <name type="synonym">Platypoecilus maculatus</name>
    <dbReference type="NCBI Taxonomy" id="8083"/>
    <lineage>
        <taxon>Eukaryota</taxon>
        <taxon>Metazoa</taxon>
        <taxon>Chordata</taxon>
        <taxon>Craniata</taxon>
        <taxon>Vertebrata</taxon>
        <taxon>Euteleostomi</taxon>
        <taxon>Actinopterygii</taxon>
        <taxon>Neopterygii</taxon>
        <taxon>Teleostei</taxon>
        <taxon>Neoteleostei</taxon>
        <taxon>Acanthomorphata</taxon>
        <taxon>Ovalentaria</taxon>
        <taxon>Atherinomorphae</taxon>
        <taxon>Cyprinodontiformes</taxon>
        <taxon>Poeciliidae</taxon>
        <taxon>Poeciliinae</taxon>
        <taxon>Xiphophorus</taxon>
    </lineage>
</organism>
<keyword evidence="10 11" id="KW-0676">Redox-active center</keyword>
<dbReference type="InterPro" id="IPR006338">
    <property type="entry name" value="Thioredoxin/glutathione_Rdtase"/>
</dbReference>
<dbReference type="Gene3D" id="3.50.50.60">
    <property type="entry name" value="FAD/NAD(P)-binding domain"/>
    <property type="match status" value="2"/>
</dbReference>
<evidence type="ECO:0000256" key="3">
    <source>
        <dbReference type="ARBA" id="ARBA00012610"/>
    </source>
</evidence>
<evidence type="ECO:0000256" key="6">
    <source>
        <dbReference type="ARBA" id="ARBA00022857"/>
    </source>
</evidence>
<comment type="similarity">
    <text evidence="2 11">Belongs to the class-I pyridine nucleotide-disulfide oxidoreductase family.</text>
</comment>
<reference evidence="14" key="3">
    <citation type="submission" date="2025-08" db="UniProtKB">
        <authorList>
            <consortium name="Ensembl"/>
        </authorList>
    </citation>
    <scope>IDENTIFICATION</scope>
    <source>
        <strain evidence="14">JP 163 A</strain>
    </source>
</reference>
<evidence type="ECO:0000256" key="4">
    <source>
        <dbReference type="ARBA" id="ARBA00022630"/>
    </source>
</evidence>
<dbReference type="EC" id="1.8.1.9" evidence="3"/>
<keyword evidence="15" id="KW-1185">Reference proteome</keyword>
<dbReference type="PANTHER" id="PTHR42737">
    <property type="entry name" value="GLUTATHIONE REDUCTASE"/>
    <property type="match status" value="1"/>
</dbReference>
<proteinExistence type="inferred from homology"/>
<dbReference type="PANTHER" id="PTHR42737:SF7">
    <property type="entry name" value="THIOREDOXIN-DISULFIDE REDUCTASE"/>
    <property type="match status" value="1"/>
</dbReference>